<dbReference type="InterPro" id="IPR013221">
    <property type="entry name" value="Mur_ligase_cen"/>
</dbReference>
<dbReference type="KEGG" id="mkc:kam1_1989"/>
<dbReference type="PANTHER" id="PTHR43445:SF5">
    <property type="entry name" value="UDP-N-ACETYLMURAMATE--L-ALANYL-GAMMA-D-GLUTAMYL-MESO-2,6-DIAMINOHEPTANDIOATE LIGASE"/>
    <property type="match status" value="1"/>
</dbReference>
<keyword evidence="8" id="KW-0961">Cell wall biogenesis/degradation</keyword>
<dbReference type="GO" id="GO:0071555">
    <property type="term" value="P:cell wall organization"/>
    <property type="evidence" value="ECO:0007669"/>
    <property type="project" value="UniProtKB-KW"/>
</dbReference>
<dbReference type="Pfam" id="PF08245">
    <property type="entry name" value="Mur_ligase_M"/>
    <property type="match status" value="1"/>
</dbReference>
<dbReference type="Proteomes" id="UP000315925">
    <property type="component" value="Chromosome"/>
</dbReference>
<reference evidence="13" key="2">
    <citation type="journal article" date="2019" name="BMC Genomics">
        <title>Complete genome sequence analysis of the thermoacidophilic verrucomicrobial methanotroph 'Candidatus Methylacidiphilum kamchatkense' strain Kam1 and comparison with its closest relatives.</title>
        <authorList>
            <person name="Kruse T."/>
            <person name="Ratnadevi C.M."/>
            <person name="Erikstad H.A."/>
            <person name="Birkeland N.K."/>
        </authorList>
    </citation>
    <scope>NUCLEOTIDE SEQUENCE</scope>
    <source>
        <strain evidence="13">Kam1</strain>
    </source>
</reference>
<evidence type="ECO:0000259" key="11">
    <source>
        <dbReference type="Pfam" id="PF08245"/>
    </source>
</evidence>
<evidence type="ECO:0000256" key="1">
    <source>
        <dbReference type="ARBA" id="ARBA00022598"/>
    </source>
</evidence>
<organism evidence="13 15">
    <name type="scientific">Methylacidiphilum kamchatkense Kam1</name>
    <dbReference type="NCBI Taxonomy" id="1202785"/>
    <lineage>
        <taxon>Bacteria</taxon>
        <taxon>Pseudomonadati</taxon>
        <taxon>Verrucomicrobiota</taxon>
        <taxon>Methylacidiphilae</taxon>
        <taxon>Methylacidiphilales</taxon>
        <taxon>Methylacidiphilaceae</taxon>
        <taxon>Methylacidiphilum (ex Ratnadevi et al. 2023)</taxon>
    </lineage>
</organism>
<keyword evidence="1 13" id="KW-0436">Ligase</keyword>
<evidence type="ECO:0000313" key="12">
    <source>
        <dbReference type="EMBL" id="KIE58921.1"/>
    </source>
</evidence>
<dbReference type="Pfam" id="PF02875">
    <property type="entry name" value="Mur_ligase_C"/>
    <property type="match status" value="1"/>
</dbReference>
<keyword evidence="2" id="KW-0132">Cell division</keyword>
<evidence type="ECO:0000256" key="3">
    <source>
        <dbReference type="ARBA" id="ARBA00022741"/>
    </source>
</evidence>
<keyword evidence="7" id="KW-0131">Cell cycle</keyword>
<evidence type="ECO:0000256" key="8">
    <source>
        <dbReference type="ARBA" id="ARBA00023316"/>
    </source>
</evidence>
<proteinExistence type="predicted"/>
<evidence type="ECO:0000313" key="13">
    <source>
        <dbReference type="EMBL" id="QDQ43199.1"/>
    </source>
</evidence>
<dbReference type="GO" id="GO:0016881">
    <property type="term" value="F:acid-amino acid ligase activity"/>
    <property type="evidence" value="ECO:0007669"/>
    <property type="project" value="InterPro"/>
</dbReference>
<dbReference type="InterPro" id="IPR036565">
    <property type="entry name" value="Mur-like_cat_sf"/>
</dbReference>
<evidence type="ECO:0000256" key="2">
    <source>
        <dbReference type="ARBA" id="ARBA00022618"/>
    </source>
</evidence>
<dbReference type="Gene3D" id="3.40.1190.10">
    <property type="entry name" value="Mur-like, catalytic domain"/>
    <property type="match status" value="1"/>
</dbReference>
<dbReference type="Gene3D" id="3.40.50.720">
    <property type="entry name" value="NAD(P)-binding Rossmann-like Domain"/>
    <property type="match status" value="1"/>
</dbReference>
<keyword evidence="5" id="KW-0133">Cell shape</keyword>
<dbReference type="STRING" id="1202785.A946_02340"/>
<dbReference type="InterPro" id="IPR004101">
    <property type="entry name" value="Mur_ligase_C"/>
</dbReference>
<dbReference type="OrthoDB" id="9804126at2"/>
<dbReference type="AlphaFoldDB" id="A0A0C1RVE5"/>
<dbReference type="InterPro" id="IPR000713">
    <property type="entry name" value="Mur_ligase_N"/>
</dbReference>
<dbReference type="GO" id="GO:0008360">
    <property type="term" value="P:regulation of cell shape"/>
    <property type="evidence" value="ECO:0007669"/>
    <property type="project" value="UniProtKB-KW"/>
</dbReference>
<dbReference type="SUPFAM" id="SSF51984">
    <property type="entry name" value="MurCD N-terminal domain"/>
    <property type="match status" value="1"/>
</dbReference>
<dbReference type="EMBL" id="CP037899">
    <property type="protein sequence ID" value="QDQ43199.1"/>
    <property type="molecule type" value="Genomic_DNA"/>
</dbReference>
<evidence type="ECO:0000256" key="6">
    <source>
        <dbReference type="ARBA" id="ARBA00022984"/>
    </source>
</evidence>
<dbReference type="InterPro" id="IPR005757">
    <property type="entry name" value="Mpl"/>
</dbReference>
<reference evidence="15" key="3">
    <citation type="submission" date="2019-03" db="EMBL/GenBank/DDBJ databases">
        <title>Complete genome of Methylacidiphilum kamchatkense Kam1.</title>
        <authorList>
            <person name="Kruse T."/>
            <person name="Murarilal Ratnadevi C."/>
            <person name="Erikstad H.-A."/>
            <person name="Birkeland N.-K."/>
        </authorList>
    </citation>
    <scope>NUCLEOTIDE SEQUENCE [LARGE SCALE GENOMIC DNA]</scope>
    <source>
        <strain evidence="15">kam1</strain>
    </source>
</reference>
<evidence type="ECO:0000313" key="15">
    <source>
        <dbReference type="Proteomes" id="UP000315925"/>
    </source>
</evidence>
<dbReference type="NCBIfam" id="TIGR01081">
    <property type="entry name" value="mpl"/>
    <property type="match status" value="1"/>
</dbReference>
<dbReference type="PANTHER" id="PTHR43445">
    <property type="entry name" value="UDP-N-ACETYLMURAMATE--L-ALANINE LIGASE-RELATED"/>
    <property type="match status" value="1"/>
</dbReference>
<evidence type="ECO:0000256" key="5">
    <source>
        <dbReference type="ARBA" id="ARBA00022960"/>
    </source>
</evidence>
<keyword evidence="3" id="KW-0547">Nucleotide-binding</keyword>
<dbReference type="SUPFAM" id="SSF53623">
    <property type="entry name" value="MurD-like peptide ligases, catalytic domain"/>
    <property type="match status" value="1"/>
</dbReference>
<dbReference type="InterPro" id="IPR036615">
    <property type="entry name" value="Mur_ligase_C_dom_sf"/>
</dbReference>
<evidence type="ECO:0000259" key="10">
    <source>
        <dbReference type="Pfam" id="PF02875"/>
    </source>
</evidence>
<accession>A0A0C1RVE5</accession>
<reference evidence="12 14" key="1">
    <citation type="submission" date="2014-08" db="EMBL/GenBank/DDBJ databases">
        <title>Methylacidiphilum kamchatkense strain Kam1 draft genome sequence.</title>
        <authorList>
            <person name="Birkeland N.-K."/>
            <person name="Erikstad H.A."/>
        </authorList>
    </citation>
    <scope>NUCLEOTIDE SEQUENCE [LARGE SCALE GENOMIC DNA]</scope>
    <source>
        <strain evidence="12 14">Kam1</strain>
    </source>
</reference>
<dbReference type="Gene3D" id="3.90.190.20">
    <property type="entry name" value="Mur ligase, C-terminal domain"/>
    <property type="match status" value="1"/>
</dbReference>
<feature type="domain" description="Mur ligase C-terminal" evidence="10">
    <location>
        <begin position="324"/>
        <end position="456"/>
    </location>
</feature>
<evidence type="ECO:0000256" key="4">
    <source>
        <dbReference type="ARBA" id="ARBA00022840"/>
    </source>
</evidence>
<dbReference type="EC" id="6.3.2.-" evidence="13"/>
<dbReference type="Proteomes" id="UP000031594">
    <property type="component" value="Unassembled WGS sequence"/>
</dbReference>
<dbReference type="SUPFAM" id="SSF53244">
    <property type="entry name" value="MurD-like peptide ligases, peptide-binding domain"/>
    <property type="match status" value="1"/>
</dbReference>
<dbReference type="EMBL" id="JQNX01000002">
    <property type="protein sequence ID" value="KIE58921.1"/>
    <property type="molecule type" value="Genomic_DNA"/>
</dbReference>
<dbReference type="InterPro" id="IPR050061">
    <property type="entry name" value="MurCDEF_pg_biosynth"/>
</dbReference>
<evidence type="ECO:0000313" key="14">
    <source>
        <dbReference type="Proteomes" id="UP000031594"/>
    </source>
</evidence>
<dbReference type="RefSeq" id="WP_039720844.1">
    <property type="nucleotide sequence ID" value="NZ_CP037899.1"/>
</dbReference>
<dbReference type="Pfam" id="PF01225">
    <property type="entry name" value="Mur_ligase"/>
    <property type="match status" value="1"/>
</dbReference>
<dbReference type="GO" id="GO:0051301">
    <property type="term" value="P:cell division"/>
    <property type="evidence" value="ECO:0007669"/>
    <property type="project" value="UniProtKB-KW"/>
</dbReference>
<feature type="domain" description="Mur ligase N-terminal catalytic" evidence="9">
    <location>
        <begin position="14"/>
        <end position="109"/>
    </location>
</feature>
<dbReference type="GO" id="GO:0005524">
    <property type="term" value="F:ATP binding"/>
    <property type="evidence" value="ECO:0007669"/>
    <property type="project" value="UniProtKB-KW"/>
</dbReference>
<evidence type="ECO:0000259" key="9">
    <source>
        <dbReference type="Pfam" id="PF01225"/>
    </source>
</evidence>
<feature type="domain" description="Mur ligase central" evidence="11">
    <location>
        <begin position="121"/>
        <end position="302"/>
    </location>
</feature>
<name>A0A0C1RVE5_9BACT</name>
<protein>
    <submittedName>
        <fullName evidence="12">UDP-N-acetylmuramate--alanine ligase</fullName>
    </submittedName>
    <submittedName>
        <fullName evidence="13">UDP-N-acetylmuramate: L-alanyl-gamma-D-glutamyl-meso-diaminopimelate ligase</fullName>
        <ecNumber evidence="13">6.3.2.-</ecNumber>
    </submittedName>
</protein>
<keyword evidence="6" id="KW-0573">Peptidoglycan synthesis</keyword>
<dbReference type="GO" id="GO:0009252">
    <property type="term" value="P:peptidoglycan biosynthetic process"/>
    <property type="evidence" value="ECO:0007669"/>
    <property type="project" value="UniProtKB-KW"/>
</dbReference>
<keyword evidence="4" id="KW-0067">ATP-binding</keyword>
<gene>
    <name evidence="12" type="ORF">A946_02340</name>
    <name evidence="13" type="ORF">kam1_1989</name>
</gene>
<evidence type="ECO:0000256" key="7">
    <source>
        <dbReference type="ARBA" id="ARBA00023306"/>
    </source>
</evidence>
<keyword evidence="14" id="KW-1185">Reference proteome</keyword>
<sequence length="477" mass="53086">MAAITPFFTKELRFHFLGICGTAMGAVASMLKDMGYVVGGSDENVYPPLSTFLSQKGIVVAEGYKAENLPKEVDGTLVVVGNSIKRGNPELEAVLEKKYLFVSLPEILRFFFLHGKQNIIVTGTHGKTTTTSLLVWLFESASLNPSFFIGGLPKNFASGCRYTQSDYWILEGDEYDTAYFDKRSKFLHYLPQTVIINNIEYDHADIFPSLEDILLSFKRLVHLIPKTGHLIIPEDDPAIAEVAKGSFAPVYTVGLGEKADFRISEIAYEEAGSNFKMLGESFFLPMPGEYNVRNAAMAIAAATLYGIRPEVIAKALRGFLGVKRRLEVLGDVCGIKVLDDFGHHPTAICKTIQAIRQRYPGRRIWSVFEPRSNTTRRAVFQEELPHSLSFADGVIVSEVANKEGIPPTERLNPEKIVQDINRKGIPSYFCSSPEDILERLRKVLIPGDVVVFFSNGSFYGLPFRLFEMLKKLSGGSI</sequence>